<organism evidence="1 2">
    <name type="scientific">Desulfobacca acetoxidans (strain ATCC 700848 / DSM 11109 / ASRB2)</name>
    <dbReference type="NCBI Taxonomy" id="880072"/>
    <lineage>
        <taxon>Bacteria</taxon>
        <taxon>Pseudomonadati</taxon>
        <taxon>Thermodesulfobacteriota</taxon>
        <taxon>Desulfobaccia</taxon>
        <taxon>Desulfobaccales</taxon>
        <taxon>Desulfobaccaceae</taxon>
        <taxon>Desulfobacca</taxon>
    </lineage>
</organism>
<evidence type="ECO:0000313" key="2">
    <source>
        <dbReference type="Proteomes" id="UP000000483"/>
    </source>
</evidence>
<dbReference type="HOGENOM" id="CLU_2787020_0_0_7"/>
<reference evidence="2" key="2">
    <citation type="submission" date="2011-03" db="EMBL/GenBank/DDBJ databases">
        <title>The complete genome of Desulfobacca acetoxidans DSM 11109.</title>
        <authorList>
            <consortium name="US DOE Joint Genome Institute (JGI-PGF)"/>
            <person name="Lucas S."/>
            <person name="Copeland A."/>
            <person name="Lapidus A."/>
            <person name="Bruce D."/>
            <person name="Goodwin L."/>
            <person name="Pitluck S."/>
            <person name="Peters L."/>
            <person name="Kyrpides N."/>
            <person name="Mavromatis K."/>
            <person name="Ivanova N."/>
            <person name="Ovchinnikova G."/>
            <person name="Teshima H."/>
            <person name="Detter J.C."/>
            <person name="Han C."/>
            <person name="Land M."/>
            <person name="Hauser L."/>
            <person name="Markowitz V."/>
            <person name="Cheng J.-F."/>
            <person name="Hugenholtz P."/>
            <person name="Woyke T."/>
            <person name="Wu D."/>
            <person name="Spring S."/>
            <person name="Schueler E."/>
            <person name="Brambilla E."/>
            <person name="Klenk H.-P."/>
            <person name="Eisen J.A."/>
        </authorList>
    </citation>
    <scope>NUCLEOTIDE SEQUENCE [LARGE SCALE GENOMIC DNA]</scope>
    <source>
        <strain evidence="2">ATCC 700848 / DSM 11109 / ASRB2</strain>
    </source>
</reference>
<dbReference type="OrthoDB" id="5432712at2"/>
<accession>F2NCB9</accession>
<name>F2NCB9_DESAR</name>
<dbReference type="RefSeq" id="WP_013706095.1">
    <property type="nucleotide sequence ID" value="NC_015388.1"/>
</dbReference>
<dbReference type="Proteomes" id="UP000000483">
    <property type="component" value="Chromosome"/>
</dbReference>
<keyword evidence="2" id="KW-1185">Reference proteome</keyword>
<protein>
    <submittedName>
        <fullName evidence="1">Uncharacterized protein</fullName>
    </submittedName>
</protein>
<evidence type="ECO:0000313" key="1">
    <source>
        <dbReference type="EMBL" id="AEB08983.1"/>
    </source>
</evidence>
<dbReference type="EMBL" id="CP002629">
    <property type="protein sequence ID" value="AEB08983.1"/>
    <property type="molecule type" value="Genomic_DNA"/>
</dbReference>
<proteinExistence type="predicted"/>
<gene>
    <name evidence="1" type="ordered locus">Desac_1119</name>
</gene>
<sequence length="68" mass="7928">MSIRYLAVELYRCEKKVAALRKRLAELGQGPSPERSGLEMELFQAEKERDHYRALLEAKKEPPPWRTG</sequence>
<reference evidence="1 2" key="1">
    <citation type="journal article" date="2011" name="Stand. Genomic Sci.">
        <title>Complete genome sequence of the acetate-degrading sulfate reducer Desulfobacca acetoxidans type strain (ASRB2).</title>
        <authorList>
            <person name="Goker M."/>
            <person name="Teshima H."/>
            <person name="Lapidus A."/>
            <person name="Nolan M."/>
            <person name="Lucas S."/>
            <person name="Hammon N."/>
            <person name="Deshpande S."/>
            <person name="Cheng J.F."/>
            <person name="Tapia R."/>
            <person name="Han C."/>
            <person name="Goodwin L."/>
            <person name="Pitluck S."/>
            <person name="Huntemann M."/>
            <person name="Liolios K."/>
            <person name="Ivanova N."/>
            <person name="Pagani I."/>
            <person name="Mavromatis K."/>
            <person name="Ovchinikova G."/>
            <person name="Pati A."/>
            <person name="Chen A."/>
            <person name="Palaniappan K."/>
            <person name="Land M."/>
            <person name="Hauser L."/>
            <person name="Brambilla E.M."/>
            <person name="Rohde M."/>
            <person name="Spring S."/>
            <person name="Detter J.C."/>
            <person name="Woyke T."/>
            <person name="Bristow J."/>
            <person name="Eisen J.A."/>
            <person name="Markowitz V."/>
            <person name="Hugenholtz P."/>
            <person name="Kyrpides N.C."/>
            <person name="Klenk H.P."/>
        </authorList>
    </citation>
    <scope>NUCLEOTIDE SEQUENCE [LARGE SCALE GENOMIC DNA]</scope>
    <source>
        <strain evidence="2">ATCC 700848 / DSM 11109 / ASRB2</strain>
    </source>
</reference>
<dbReference type="KEGG" id="dao:Desac_1119"/>
<dbReference type="AlphaFoldDB" id="F2NCB9"/>